<evidence type="ECO:0000259" key="1">
    <source>
        <dbReference type="SMART" id="SM00849"/>
    </source>
</evidence>
<proteinExistence type="predicted"/>
<gene>
    <name evidence="2" type="ORF">D9R14_00035</name>
</gene>
<dbReference type="AlphaFoldDB" id="A0A3L7ALT1"/>
<dbReference type="InterPro" id="IPR036866">
    <property type="entry name" value="RibonucZ/Hydroxyglut_hydro"/>
</dbReference>
<dbReference type="InterPro" id="IPR001279">
    <property type="entry name" value="Metallo-B-lactamas"/>
</dbReference>
<reference evidence="2 3" key="1">
    <citation type="submission" date="2018-10" db="EMBL/GenBank/DDBJ databases">
        <title>Xanthobacter tagetidis genome sequencing and assembly.</title>
        <authorList>
            <person name="Maclea K.S."/>
            <person name="Goen A.E."/>
            <person name="Fatima S.A."/>
        </authorList>
    </citation>
    <scope>NUCLEOTIDE SEQUENCE [LARGE SCALE GENOMIC DNA]</scope>
    <source>
        <strain evidence="2 3">ATCC 700314</strain>
    </source>
</reference>
<dbReference type="Gene3D" id="1.10.10.10">
    <property type="entry name" value="Winged helix-like DNA-binding domain superfamily/Winged helix DNA-binding domain"/>
    <property type="match status" value="1"/>
</dbReference>
<dbReference type="Gene3D" id="3.60.15.10">
    <property type="entry name" value="Ribonuclease Z/Hydroxyacylglutathione hydrolase-like"/>
    <property type="match status" value="1"/>
</dbReference>
<dbReference type="PANTHER" id="PTHR23131:SF4">
    <property type="entry name" value="METALLO-BETA-LACTAMASE SUPERFAMILY POTEIN"/>
    <property type="match status" value="1"/>
</dbReference>
<dbReference type="Pfam" id="PF00753">
    <property type="entry name" value="Lactamase_B"/>
    <property type="match status" value="1"/>
</dbReference>
<evidence type="ECO:0000313" key="2">
    <source>
        <dbReference type="EMBL" id="RLP81443.1"/>
    </source>
</evidence>
<organism evidence="2 3">
    <name type="scientific">Xanthobacter tagetidis</name>
    <dbReference type="NCBI Taxonomy" id="60216"/>
    <lineage>
        <taxon>Bacteria</taxon>
        <taxon>Pseudomonadati</taxon>
        <taxon>Pseudomonadota</taxon>
        <taxon>Alphaproteobacteria</taxon>
        <taxon>Hyphomicrobiales</taxon>
        <taxon>Xanthobacteraceae</taxon>
        <taxon>Xanthobacter</taxon>
    </lineage>
</organism>
<dbReference type="InterPro" id="IPR050662">
    <property type="entry name" value="Sec-metab_biosynth-thioest"/>
</dbReference>
<dbReference type="InterPro" id="IPR036388">
    <property type="entry name" value="WH-like_DNA-bd_sf"/>
</dbReference>
<keyword evidence="2" id="KW-0378">Hydrolase</keyword>
<dbReference type="SMART" id="SM00849">
    <property type="entry name" value="Lactamase_B"/>
    <property type="match status" value="1"/>
</dbReference>
<dbReference type="OrthoDB" id="2971563at2"/>
<evidence type="ECO:0000313" key="3">
    <source>
        <dbReference type="Proteomes" id="UP000269692"/>
    </source>
</evidence>
<sequence>MTVLSEAPELSAVAPGILRVEVPLPFPPREVSAWLLSGDDGWTLIDSGVDDARTRDIFTRVLADPRLGGAPVARLIVTHFHPDHIGLTGFLQERTGAELHMSRTEWLQANVFLREDAEAEMASLVAHCRCAGAPEAFLDFLPKRGMLYPKWVGPLPRRYMRIAAGDVLEMAGTQWQVMIGEGHAPEMVCLHSPARGLLIAADQILGHISPHIGVQPSDPRADNLAAFLRSLGTFEVLPADTHVLPSHGAPFDGLHARIAALKAHHAERLDRLMEFCTVPRTAMDTLQVLFRPLPLEQTGFGLSEALAHLRHLVFRGLLVQGEEGGVWTFVRA</sequence>
<accession>A0A3L7ALT1</accession>
<keyword evidence="3" id="KW-1185">Reference proteome</keyword>
<dbReference type="SUPFAM" id="SSF56281">
    <property type="entry name" value="Metallo-hydrolase/oxidoreductase"/>
    <property type="match status" value="1"/>
</dbReference>
<protein>
    <submittedName>
        <fullName evidence="2">MBL fold metallo-hydrolase</fullName>
    </submittedName>
</protein>
<dbReference type="GO" id="GO:0016787">
    <property type="term" value="F:hydrolase activity"/>
    <property type="evidence" value="ECO:0007669"/>
    <property type="project" value="UniProtKB-KW"/>
</dbReference>
<dbReference type="RefSeq" id="WP_121621258.1">
    <property type="nucleotide sequence ID" value="NZ_JACIIW010000004.1"/>
</dbReference>
<dbReference type="EMBL" id="RCTF01000001">
    <property type="protein sequence ID" value="RLP81443.1"/>
    <property type="molecule type" value="Genomic_DNA"/>
</dbReference>
<comment type="caution">
    <text evidence="2">The sequence shown here is derived from an EMBL/GenBank/DDBJ whole genome shotgun (WGS) entry which is preliminary data.</text>
</comment>
<dbReference type="PANTHER" id="PTHR23131">
    <property type="entry name" value="ENDORIBONUCLEASE LACTB2"/>
    <property type="match status" value="1"/>
</dbReference>
<feature type="domain" description="Metallo-beta-lactamase" evidence="1">
    <location>
        <begin position="30"/>
        <end position="247"/>
    </location>
</feature>
<dbReference type="InterPro" id="IPR048933">
    <property type="entry name" value="B_lactamase-like_C"/>
</dbReference>
<name>A0A3L7ALT1_9HYPH</name>
<dbReference type="Pfam" id="PF21221">
    <property type="entry name" value="B_lactamase-like_C"/>
    <property type="match status" value="1"/>
</dbReference>
<dbReference type="Proteomes" id="UP000269692">
    <property type="component" value="Unassembled WGS sequence"/>
</dbReference>